<dbReference type="Proteomes" id="UP000071641">
    <property type="component" value="Unassembled WGS sequence"/>
</dbReference>
<sequence>MTADSQRHNEDCVVRQNTNACEFQCQILSLFPPKFDIGKHIGSIKENAYRNFCQVQIGGIAYVGVLNVLVKV</sequence>
<organism evidence="1 2">
    <name type="scientific">Grimontia celer</name>
    <dbReference type="NCBI Taxonomy" id="1796497"/>
    <lineage>
        <taxon>Bacteria</taxon>
        <taxon>Pseudomonadati</taxon>
        <taxon>Pseudomonadota</taxon>
        <taxon>Gammaproteobacteria</taxon>
        <taxon>Vibrionales</taxon>
        <taxon>Vibrionaceae</taxon>
        <taxon>Grimontia</taxon>
    </lineage>
</organism>
<dbReference type="AlphaFoldDB" id="A0A128EWP8"/>
<evidence type="ECO:0000313" key="2">
    <source>
        <dbReference type="Proteomes" id="UP000071641"/>
    </source>
</evidence>
<reference evidence="2" key="1">
    <citation type="submission" date="2016-02" db="EMBL/GenBank/DDBJ databases">
        <authorList>
            <person name="Rodrigo-Torres Lidia"/>
            <person name="Arahal R.David."/>
        </authorList>
    </citation>
    <scope>NUCLEOTIDE SEQUENCE [LARGE SCALE GENOMIC DNA]</scope>
    <source>
        <strain evidence="2">CECT 9029</strain>
    </source>
</reference>
<proteinExistence type="predicted"/>
<dbReference type="STRING" id="1796497.GCE9029_00826"/>
<name>A0A128EWP8_9GAMM</name>
<evidence type="ECO:0000313" key="1">
    <source>
        <dbReference type="EMBL" id="CZF78421.1"/>
    </source>
</evidence>
<gene>
    <name evidence="1" type="ORF">GCE9029_00826</name>
</gene>
<accession>A0A128EWP8</accession>
<protein>
    <submittedName>
        <fullName evidence="1">Uncharacterized protein</fullName>
    </submittedName>
</protein>
<keyword evidence="2" id="KW-1185">Reference proteome</keyword>
<dbReference type="EMBL" id="FIZX01000001">
    <property type="protein sequence ID" value="CZF78421.1"/>
    <property type="molecule type" value="Genomic_DNA"/>
</dbReference>